<evidence type="ECO:0000313" key="3">
    <source>
        <dbReference type="EMBL" id="ORC34428.1"/>
    </source>
</evidence>
<keyword evidence="4" id="KW-1185">Reference proteome</keyword>
<proteinExistence type="predicted"/>
<dbReference type="SUPFAM" id="SSF48452">
    <property type="entry name" value="TPR-like"/>
    <property type="match status" value="1"/>
</dbReference>
<name>A0A1Y1RW63_9SPIO</name>
<evidence type="ECO:0000256" key="2">
    <source>
        <dbReference type="SAM" id="SignalP"/>
    </source>
</evidence>
<dbReference type="InterPro" id="IPR019734">
    <property type="entry name" value="TPR_rpt"/>
</dbReference>
<feature type="compositionally biased region" description="Acidic residues" evidence="1">
    <location>
        <begin position="409"/>
        <end position="434"/>
    </location>
</feature>
<feature type="signal peptide" evidence="2">
    <location>
        <begin position="1"/>
        <end position="27"/>
    </location>
</feature>
<reference evidence="3 4" key="1">
    <citation type="submission" date="2017-03" db="EMBL/GenBank/DDBJ databases">
        <title>Draft Genome sequence of Marispirochaeta sp. strain JC444.</title>
        <authorList>
            <person name="Shivani Y."/>
            <person name="Subhash Y."/>
            <person name="Sasikala C."/>
            <person name="Ramana C."/>
        </authorList>
    </citation>
    <scope>NUCLEOTIDE SEQUENCE [LARGE SCALE GENOMIC DNA]</scope>
    <source>
        <strain evidence="3 4">JC444</strain>
    </source>
</reference>
<sequence>MKRVTHSGVAKTALIISLLLTAGTLLAQAPEFSQAGSDYYRAFYTGPVSRAQNLARQLDAYGELFEEYLHFERTGLKEKLKVRIFSDRESYAGYLEKIIGEPRDSFVYLQYSDPGMNELVGYETGPGFESSLVHHSFIQYLKSFVPHPPLWLQKGMAIYLENSRYVPEQDRAEYRENLAWLKSLKTYIALESEVIPVSILLTMDVAAANSRIESFYAQSWGLIHFLLNSGDKEYNRIIWDTLSSLKKDASRQENETIVIEKGFGWVDKDRFLEDFEEYVRNIKTFPELVQEGIVAYNREDYTTAEELFTRSLELRQNHYIPYYYLGLIEYARQDYSASDNYYQLAMDRGGAAGLIYYARGITAYSARRDDEAKELLSYVIEEDPEGYGVKARELLTRLETDEPEKTAPDGEEAVQDPEEPDDPVSDESEPDAGA</sequence>
<dbReference type="SMART" id="SM00028">
    <property type="entry name" value="TPR"/>
    <property type="match status" value="3"/>
</dbReference>
<keyword evidence="2" id="KW-0732">Signal</keyword>
<evidence type="ECO:0000256" key="1">
    <source>
        <dbReference type="SAM" id="MobiDB-lite"/>
    </source>
</evidence>
<organism evidence="3 4">
    <name type="scientific">Marispirochaeta aestuarii</name>
    <dbReference type="NCBI Taxonomy" id="1963862"/>
    <lineage>
        <taxon>Bacteria</taxon>
        <taxon>Pseudomonadati</taxon>
        <taxon>Spirochaetota</taxon>
        <taxon>Spirochaetia</taxon>
        <taxon>Spirochaetales</taxon>
        <taxon>Spirochaetaceae</taxon>
        <taxon>Marispirochaeta</taxon>
    </lineage>
</organism>
<gene>
    <name evidence="3" type="ORF">B4O97_12350</name>
</gene>
<comment type="caution">
    <text evidence="3">The sequence shown here is derived from an EMBL/GenBank/DDBJ whole genome shotgun (WGS) entry which is preliminary data.</text>
</comment>
<feature type="compositionally biased region" description="Basic and acidic residues" evidence="1">
    <location>
        <begin position="395"/>
        <end position="408"/>
    </location>
</feature>
<dbReference type="AlphaFoldDB" id="A0A1Y1RW63"/>
<dbReference type="EMBL" id="MWQY01000013">
    <property type="protein sequence ID" value="ORC34428.1"/>
    <property type="molecule type" value="Genomic_DNA"/>
</dbReference>
<dbReference type="InterPro" id="IPR011990">
    <property type="entry name" value="TPR-like_helical_dom_sf"/>
</dbReference>
<dbReference type="STRING" id="1963862.B4O97_12350"/>
<dbReference type="RefSeq" id="WP_083051231.1">
    <property type="nucleotide sequence ID" value="NZ_MWQY01000013.1"/>
</dbReference>
<evidence type="ECO:0000313" key="4">
    <source>
        <dbReference type="Proteomes" id="UP000192343"/>
    </source>
</evidence>
<dbReference type="Proteomes" id="UP000192343">
    <property type="component" value="Unassembled WGS sequence"/>
</dbReference>
<dbReference type="Gene3D" id="1.25.40.10">
    <property type="entry name" value="Tetratricopeptide repeat domain"/>
    <property type="match status" value="1"/>
</dbReference>
<feature type="region of interest" description="Disordered" evidence="1">
    <location>
        <begin position="395"/>
        <end position="434"/>
    </location>
</feature>
<dbReference type="OrthoDB" id="359923at2"/>
<protein>
    <submittedName>
        <fullName evidence="3">Uncharacterized protein</fullName>
    </submittedName>
</protein>
<accession>A0A1Y1RW63</accession>
<feature type="chain" id="PRO_5012440492" evidence="2">
    <location>
        <begin position="28"/>
        <end position="434"/>
    </location>
</feature>